<comment type="caution">
    <text evidence="1">The sequence shown here is derived from an EMBL/GenBank/DDBJ whole genome shotgun (WGS) entry which is preliminary data.</text>
</comment>
<evidence type="ECO:0000313" key="1">
    <source>
        <dbReference type="EMBL" id="KKN39908.1"/>
    </source>
</evidence>
<accession>A0A0F9TEM2</accession>
<gene>
    <name evidence="1" type="ORF">LCGC14_0738780</name>
</gene>
<protein>
    <submittedName>
        <fullName evidence="1">Uncharacterized protein</fullName>
    </submittedName>
</protein>
<proteinExistence type="predicted"/>
<name>A0A0F9TEM2_9ZZZZ</name>
<dbReference type="AlphaFoldDB" id="A0A0F9TEM2"/>
<dbReference type="EMBL" id="LAZR01001737">
    <property type="protein sequence ID" value="KKN39908.1"/>
    <property type="molecule type" value="Genomic_DNA"/>
</dbReference>
<sequence>MKLKRLDNLILVRLKRVGDLTEEVIVEHKGGGMSAEEVINAIEHKIDGWSWLKCVIFNITGRYW</sequence>
<organism evidence="1">
    <name type="scientific">marine sediment metagenome</name>
    <dbReference type="NCBI Taxonomy" id="412755"/>
    <lineage>
        <taxon>unclassified sequences</taxon>
        <taxon>metagenomes</taxon>
        <taxon>ecological metagenomes</taxon>
    </lineage>
</organism>
<reference evidence="1" key="1">
    <citation type="journal article" date="2015" name="Nature">
        <title>Complex archaea that bridge the gap between prokaryotes and eukaryotes.</title>
        <authorList>
            <person name="Spang A."/>
            <person name="Saw J.H."/>
            <person name="Jorgensen S.L."/>
            <person name="Zaremba-Niedzwiedzka K."/>
            <person name="Martijn J."/>
            <person name="Lind A.E."/>
            <person name="van Eijk R."/>
            <person name="Schleper C."/>
            <person name="Guy L."/>
            <person name="Ettema T.J."/>
        </authorList>
    </citation>
    <scope>NUCLEOTIDE SEQUENCE</scope>
</reference>